<protein>
    <submittedName>
        <fullName evidence="2">DUF4252 domain-containing protein</fullName>
    </submittedName>
</protein>
<accession>A0ABT8CQ14</accession>
<dbReference type="RefSeq" id="WP_290362188.1">
    <property type="nucleotide sequence ID" value="NZ_JAUFQU010000001.1"/>
</dbReference>
<proteinExistence type="predicted"/>
<name>A0ABT8CQ14_9FLAO</name>
<dbReference type="InterPro" id="IPR025348">
    <property type="entry name" value="DUF4252"/>
</dbReference>
<dbReference type="Proteomes" id="UP001242368">
    <property type="component" value="Unassembled WGS sequence"/>
</dbReference>
<feature type="signal peptide" evidence="1">
    <location>
        <begin position="1"/>
        <end position="22"/>
    </location>
</feature>
<reference evidence="3" key="1">
    <citation type="journal article" date="2019" name="Int. J. Syst. Evol. Microbiol.">
        <title>The Global Catalogue of Microorganisms (GCM) 10K type strain sequencing project: providing services to taxonomists for standard genome sequencing and annotation.</title>
        <authorList>
            <consortium name="The Broad Institute Genomics Platform"/>
            <consortium name="The Broad Institute Genome Sequencing Center for Infectious Disease"/>
            <person name="Wu L."/>
            <person name="Ma J."/>
        </authorList>
    </citation>
    <scope>NUCLEOTIDE SEQUENCE [LARGE SCALE GENOMIC DNA]</scope>
    <source>
        <strain evidence="3">CECT 7184</strain>
    </source>
</reference>
<evidence type="ECO:0000256" key="1">
    <source>
        <dbReference type="SAM" id="SignalP"/>
    </source>
</evidence>
<evidence type="ECO:0000313" key="2">
    <source>
        <dbReference type="EMBL" id="MDN3706051.1"/>
    </source>
</evidence>
<comment type="caution">
    <text evidence="2">The sequence shown here is derived from an EMBL/GenBank/DDBJ whole genome shotgun (WGS) entry which is preliminary data.</text>
</comment>
<feature type="chain" id="PRO_5046313178" evidence="1">
    <location>
        <begin position="23"/>
        <end position="175"/>
    </location>
</feature>
<organism evidence="2 3">
    <name type="scientific">Paenimyroides ceti</name>
    <dbReference type="NCBI Taxonomy" id="395087"/>
    <lineage>
        <taxon>Bacteria</taxon>
        <taxon>Pseudomonadati</taxon>
        <taxon>Bacteroidota</taxon>
        <taxon>Flavobacteriia</taxon>
        <taxon>Flavobacteriales</taxon>
        <taxon>Flavobacteriaceae</taxon>
        <taxon>Paenimyroides</taxon>
    </lineage>
</organism>
<gene>
    <name evidence="2" type="ORF">QW060_02775</name>
</gene>
<sequence>MKTIVCYIAFISFFLTSQKLLAQDVFDKFQKQPNVETVVVNKKMFQMMANVKMDSNDKENQAYLALIKKLDLLTTYKTKNAGKSAELKTAVTQYTGSKNMDQLMTVNEKGNNIVFYVNKAATRNNINELVMFTDGAGTSETVVLILTGNFSLDEISALTSKMNIPGGGAISKAAK</sequence>
<evidence type="ECO:0000313" key="3">
    <source>
        <dbReference type="Proteomes" id="UP001242368"/>
    </source>
</evidence>
<dbReference type="EMBL" id="JAUFQU010000001">
    <property type="protein sequence ID" value="MDN3706051.1"/>
    <property type="molecule type" value="Genomic_DNA"/>
</dbReference>
<keyword evidence="3" id="KW-1185">Reference proteome</keyword>
<keyword evidence="1" id="KW-0732">Signal</keyword>
<dbReference type="Pfam" id="PF14060">
    <property type="entry name" value="DUF4252"/>
    <property type="match status" value="1"/>
</dbReference>